<dbReference type="InterPro" id="IPR036291">
    <property type="entry name" value="NAD(P)-bd_dom_sf"/>
</dbReference>
<evidence type="ECO:0000313" key="2">
    <source>
        <dbReference type="EMBL" id="WAH40612.1"/>
    </source>
</evidence>
<evidence type="ECO:0000313" key="3">
    <source>
        <dbReference type="Proteomes" id="UP001164761"/>
    </source>
</evidence>
<dbReference type="Gene3D" id="3.40.50.720">
    <property type="entry name" value="NAD(P)-binding Rossmann-like Domain"/>
    <property type="match status" value="1"/>
</dbReference>
<proteinExistence type="predicted"/>
<sequence length="303" mass="33463">MPTQNLKIGMIGLDTSHVIAFTDLLHNEQHSYHVPGGEVVAAYPGGSPDFPASSSRIEGFTTELRDKYRVRIVDNIRDIPETCDAILLESVDGRVHLSQFRKIVEFGKPVFVDKPFVLTSHDAKEMVRLAQAYGTPLMSCSALRFSEALISALSVNNGGRVTGCDTFGPMAIEPTQPGVFWYGIHCVEMLFAVLGPDCVSVRAITNEDYDEIVGVWSDGRIGTIRGNRIGNSQFAAILHREKSIQYVDISGCDKPFYASLLENIIQFFQTGVPTCDLEMTCRIVHFMEQANKSRPSGEILSLI</sequence>
<dbReference type="Pfam" id="PF01408">
    <property type="entry name" value="GFO_IDH_MocA"/>
    <property type="match status" value="1"/>
</dbReference>
<dbReference type="EMBL" id="CP104067">
    <property type="protein sequence ID" value="WAH40612.1"/>
    <property type="molecule type" value="Genomic_DNA"/>
</dbReference>
<reference evidence="2" key="1">
    <citation type="submission" date="2022-08" db="EMBL/GenBank/DDBJ databases">
        <title>Alicyclobacillus fastidiosus DSM 17978, complete genome.</title>
        <authorList>
            <person name="Wang Q."/>
            <person name="Cai R."/>
            <person name="Wang Z."/>
        </authorList>
    </citation>
    <scope>NUCLEOTIDE SEQUENCE</scope>
    <source>
        <strain evidence="2">DSM 17978</strain>
    </source>
</reference>
<dbReference type="InterPro" id="IPR000683">
    <property type="entry name" value="Gfo/Idh/MocA-like_OxRdtase_N"/>
</dbReference>
<dbReference type="SUPFAM" id="SSF51735">
    <property type="entry name" value="NAD(P)-binding Rossmann-fold domains"/>
    <property type="match status" value="1"/>
</dbReference>
<name>A0ABY6ZDM3_9BACL</name>
<protein>
    <submittedName>
        <fullName evidence="2">Gfo/Idh/MocA family oxidoreductase</fullName>
    </submittedName>
</protein>
<dbReference type="RefSeq" id="WP_268004512.1">
    <property type="nucleotide sequence ID" value="NZ_BSUT01000001.1"/>
</dbReference>
<accession>A0ABY6ZDM3</accession>
<keyword evidence="3" id="KW-1185">Reference proteome</keyword>
<gene>
    <name evidence="2" type="ORF">NZD89_20180</name>
</gene>
<organism evidence="2 3">
    <name type="scientific">Alicyclobacillus fastidiosus</name>
    <dbReference type="NCBI Taxonomy" id="392011"/>
    <lineage>
        <taxon>Bacteria</taxon>
        <taxon>Bacillati</taxon>
        <taxon>Bacillota</taxon>
        <taxon>Bacilli</taxon>
        <taxon>Bacillales</taxon>
        <taxon>Alicyclobacillaceae</taxon>
        <taxon>Alicyclobacillus</taxon>
    </lineage>
</organism>
<dbReference type="Proteomes" id="UP001164761">
    <property type="component" value="Chromosome"/>
</dbReference>
<evidence type="ECO:0000259" key="1">
    <source>
        <dbReference type="Pfam" id="PF01408"/>
    </source>
</evidence>
<feature type="domain" description="Gfo/Idh/MocA-like oxidoreductase N-terminal" evidence="1">
    <location>
        <begin position="60"/>
        <end position="137"/>
    </location>
</feature>